<dbReference type="InterPro" id="IPR052230">
    <property type="entry name" value="DNA_polymerase_eta"/>
</dbReference>
<dbReference type="GO" id="GO:0035861">
    <property type="term" value="C:site of double-strand break"/>
    <property type="evidence" value="ECO:0007669"/>
    <property type="project" value="TreeGrafter"/>
</dbReference>
<dbReference type="PANTHER" id="PTHR45873:SF1">
    <property type="entry name" value="DNA POLYMERASE ETA"/>
    <property type="match status" value="1"/>
</dbReference>
<dbReference type="Pfam" id="PF00817">
    <property type="entry name" value="IMS"/>
    <property type="match status" value="1"/>
</dbReference>
<reference evidence="8 9" key="1">
    <citation type="submission" date="2015-12" db="EMBL/GenBank/DDBJ databases">
        <title>The genome of Folsomia candida.</title>
        <authorList>
            <person name="Faddeeva A."/>
            <person name="Derks M.F."/>
            <person name="Anvar Y."/>
            <person name="Smit S."/>
            <person name="Van Straalen N."/>
            <person name="Roelofs D."/>
        </authorList>
    </citation>
    <scope>NUCLEOTIDE SEQUENCE [LARGE SCALE GENOMIC DNA]</scope>
    <source>
        <strain evidence="8 9">VU population</strain>
        <tissue evidence="8">Whole body</tissue>
    </source>
</reference>
<dbReference type="GO" id="GO:0042276">
    <property type="term" value="P:error-prone translesion synthesis"/>
    <property type="evidence" value="ECO:0007669"/>
    <property type="project" value="TreeGrafter"/>
</dbReference>
<evidence type="ECO:0000313" key="9">
    <source>
        <dbReference type="Proteomes" id="UP000198287"/>
    </source>
</evidence>
<dbReference type="GO" id="GO:0009314">
    <property type="term" value="P:response to radiation"/>
    <property type="evidence" value="ECO:0007669"/>
    <property type="project" value="TreeGrafter"/>
</dbReference>
<proteinExistence type="predicted"/>
<dbReference type="InterPro" id="IPR043502">
    <property type="entry name" value="DNA/RNA_pol_sf"/>
</dbReference>
<dbReference type="Gene3D" id="3.30.70.270">
    <property type="match status" value="1"/>
</dbReference>
<evidence type="ECO:0000256" key="4">
    <source>
        <dbReference type="ARBA" id="ARBA00022763"/>
    </source>
</evidence>
<keyword evidence="9" id="KW-1185">Reference proteome</keyword>
<sequence length="448" mass="51019">MSTCRVIAVIDADHFEVQVYQKMEVWAYTIGKPCVVALSIYNMARIVSISPEAKQAGVSRDDNVGSARLKCPQLIIIPKNKKFTKPDASLTDKYSYDIRSAILTFCREHLPAAMCEIDPIIIEKVGNDEYFLDLTQLVTSLIYDGFNSRINTAGRVFMEADDRSYQGRQLHNQIRRFYSRDENNSEEETRLAIGLGIVEELCTFVTEETDILCSGGVGSNKLLAKLACKSHKPCGVTALTRGGFNRISASVPFRDVPGFGGDLGVDVKQVFGGIFVNQLRYWLRIHANFNRLKSIVGDEQATTAKRLARGVCHEEVEDKLMFKGLNCSRNYLTIRTKGDFRTELNYLVQNMKERLQLEVKYNKRFAKKIKVEYFLRRGRRQRYSFPMYFNPTTSVDYNGDGKMDVDLAEFFASASQSAERHDNFENHLPNICKINFCVTDFDSFDIVE</sequence>
<feature type="domain" description="UmuC" evidence="7">
    <location>
        <begin position="7"/>
        <end position="260"/>
    </location>
</feature>
<name>A0A226F1F1_FOLCA</name>
<dbReference type="GO" id="GO:0005634">
    <property type="term" value="C:nucleus"/>
    <property type="evidence" value="ECO:0007669"/>
    <property type="project" value="UniProtKB-SubCell"/>
</dbReference>
<dbReference type="GO" id="GO:0006281">
    <property type="term" value="P:DNA repair"/>
    <property type="evidence" value="ECO:0007669"/>
    <property type="project" value="UniProtKB-KW"/>
</dbReference>
<dbReference type="PANTHER" id="PTHR45873">
    <property type="entry name" value="DNA POLYMERASE ETA"/>
    <property type="match status" value="1"/>
</dbReference>
<dbReference type="EMBL" id="LNIX01000001">
    <property type="protein sequence ID" value="OXA63592.1"/>
    <property type="molecule type" value="Genomic_DNA"/>
</dbReference>
<dbReference type="GO" id="GO:0005657">
    <property type="term" value="C:replication fork"/>
    <property type="evidence" value="ECO:0007669"/>
    <property type="project" value="TreeGrafter"/>
</dbReference>
<dbReference type="OMA" id="KLACKSH"/>
<keyword evidence="2" id="KW-0808">Transferase</keyword>
<dbReference type="STRING" id="158441.A0A226F1F1"/>
<dbReference type="PROSITE" id="PS50173">
    <property type="entry name" value="UMUC"/>
    <property type="match status" value="1"/>
</dbReference>
<accession>A0A226F1F1</accession>
<dbReference type="Gene3D" id="3.40.1170.60">
    <property type="match status" value="1"/>
</dbReference>
<keyword evidence="4" id="KW-0227">DNA damage</keyword>
<evidence type="ECO:0000259" key="7">
    <source>
        <dbReference type="PROSITE" id="PS50173"/>
    </source>
</evidence>
<dbReference type="PIRSF" id="PIRSF036603">
    <property type="entry name" value="DPol_eta"/>
    <property type="match status" value="1"/>
</dbReference>
<dbReference type="InterPro" id="IPR001126">
    <property type="entry name" value="UmuC"/>
</dbReference>
<comment type="caution">
    <text evidence="8">The sequence shown here is derived from an EMBL/GenBank/DDBJ whole genome shotgun (WGS) entry which is preliminary data.</text>
</comment>
<keyword evidence="3" id="KW-0479">Metal-binding</keyword>
<keyword evidence="5" id="KW-0234">DNA repair</keyword>
<evidence type="ECO:0000313" key="8">
    <source>
        <dbReference type="EMBL" id="OXA63592.1"/>
    </source>
</evidence>
<dbReference type="InterPro" id="IPR043128">
    <property type="entry name" value="Rev_trsase/Diguanyl_cyclase"/>
</dbReference>
<evidence type="ECO:0000256" key="5">
    <source>
        <dbReference type="ARBA" id="ARBA00023204"/>
    </source>
</evidence>
<evidence type="ECO:0000256" key="3">
    <source>
        <dbReference type="ARBA" id="ARBA00022723"/>
    </source>
</evidence>
<dbReference type="SUPFAM" id="SSF56672">
    <property type="entry name" value="DNA/RNA polymerases"/>
    <property type="match status" value="1"/>
</dbReference>
<comment type="subcellular location">
    <subcellularLocation>
        <location evidence="1">Nucleus</location>
    </subcellularLocation>
</comment>
<dbReference type="Proteomes" id="UP000198287">
    <property type="component" value="Unassembled WGS sequence"/>
</dbReference>
<protein>
    <submittedName>
        <fullName evidence="8">DNA polymerase eta</fullName>
    </submittedName>
</protein>
<dbReference type="OrthoDB" id="447129at2759"/>
<evidence type="ECO:0000256" key="2">
    <source>
        <dbReference type="ARBA" id="ARBA00022679"/>
    </source>
</evidence>
<evidence type="ECO:0000256" key="1">
    <source>
        <dbReference type="ARBA" id="ARBA00004123"/>
    </source>
</evidence>
<dbReference type="GO" id="GO:0003887">
    <property type="term" value="F:DNA-directed DNA polymerase activity"/>
    <property type="evidence" value="ECO:0007669"/>
    <property type="project" value="TreeGrafter"/>
</dbReference>
<dbReference type="AlphaFoldDB" id="A0A226F1F1"/>
<keyword evidence="6" id="KW-0539">Nucleus</keyword>
<gene>
    <name evidence="8" type="ORF">Fcan01_01519</name>
</gene>
<evidence type="ECO:0000256" key="6">
    <source>
        <dbReference type="ARBA" id="ARBA00023242"/>
    </source>
</evidence>
<dbReference type="GO" id="GO:0046872">
    <property type="term" value="F:metal ion binding"/>
    <property type="evidence" value="ECO:0007669"/>
    <property type="project" value="UniProtKB-KW"/>
</dbReference>
<organism evidence="8 9">
    <name type="scientific">Folsomia candida</name>
    <name type="common">Springtail</name>
    <dbReference type="NCBI Taxonomy" id="158441"/>
    <lineage>
        <taxon>Eukaryota</taxon>
        <taxon>Metazoa</taxon>
        <taxon>Ecdysozoa</taxon>
        <taxon>Arthropoda</taxon>
        <taxon>Hexapoda</taxon>
        <taxon>Collembola</taxon>
        <taxon>Entomobryomorpha</taxon>
        <taxon>Isotomoidea</taxon>
        <taxon>Isotomidae</taxon>
        <taxon>Proisotominae</taxon>
        <taxon>Folsomia</taxon>
    </lineage>
</organism>